<dbReference type="Pfam" id="PF00535">
    <property type="entry name" value="Glycos_transf_2"/>
    <property type="match status" value="1"/>
</dbReference>
<organism evidence="2">
    <name type="scientific">viral metagenome</name>
    <dbReference type="NCBI Taxonomy" id="1070528"/>
    <lineage>
        <taxon>unclassified sequences</taxon>
        <taxon>metagenomes</taxon>
        <taxon>organismal metagenomes</taxon>
    </lineage>
</organism>
<dbReference type="InterPro" id="IPR029044">
    <property type="entry name" value="Nucleotide-diphossugar_trans"/>
</dbReference>
<dbReference type="InterPro" id="IPR001173">
    <property type="entry name" value="Glyco_trans_2-like"/>
</dbReference>
<gene>
    <name evidence="2" type="ORF">MM415B01334_0009</name>
</gene>
<evidence type="ECO:0000259" key="1">
    <source>
        <dbReference type="Pfam" id="PF00535"/>
    </source>
</evidence>
<protein>
    <submittedName>
        <fullName evidence="2">Putative glycosyltransferase</fullName>
    </submittedName>
</protein>
<accession>A0A6M3IPB6</accession>
<keyword evidence="2" id="KW-0808">Transferase</keyword>
<reference evidence="2" key="1">
    <citation type="submission" date="2020-03" db="EMBL/GenBank/DDBJ databases">
        <title>The deep terrestrial virosphere.</title>
        <authorList>
            <person name="Holmfeldt K."/>
            <person name="Nilsson E."/>
            <person name="Simone D."/>
            <person name="Lopez-Fernandez M."/>
            <person name="Wu X."/>
            <person name="de Brujin I."/>
            <person name="Lundin D."/>
            <person name="Andersson A."/>
            <person name="Bertilsson S."/>
            <person name="Dopson M."/>
        </authorList>
    </citation>
    <scope>NUCLEOTIDE SEQUENCE</scope>
    <source>
        <strain evidence="2">MM415B01334</strain>
    </source>
</reference>
<dbReference type="SUPFAM" id="SSF53448">
    <property type="entry name" value="Nucleotide-diphospho-sugar transferases"/>
    <property type="match status" value="2"/>
</dbReference>
<proteinExistence type="predicted"/>
<dbReference type="AlphaFoldDB" id="A0A6M3IPB6"/>
<dbReference type="GO" id="GO:0016740">
    <property type="term" value="F:transferase activity"/>
    <property type="evidence" value="ECO:0007669"/>
    <property type="project" value="UniProtKB-KW"/>
</dbReference>
<feature type="domain" description="Glycosyltransferase 2-like" evidence="1">
    <location>
        <begin position="766"/>
        <end position="844"/>
    </location>
</feature>
<dbReference type="EMBL" id="MT141357">
    <property type="protein sequence ID" value="QJA59161.1"/>
    <property type="molecule type" value="Genomic_DNA"/>
</dbReference>
<name>A0A6M3IPB6_9ZZZZ</name>
<sequence>MPDQLPCFPVYRHVDGTETYPDIQSAAIAIGKVTVDDRPHRTRMPGTERPEITDQYAREILEGAFSFPTLFREIVSVPPPMSETVREALLLQPPSVSSPTADICPAGAEAMLAFVRANWDGSKPNVILHSSGADSRFMSVALRHLADKEGADLSKALFVTFHPEIDESRAILSALGLEDRMVAAFEADGPEDYFARCLDFGVVGESYSESVRWWPGNLIARLACEERIEDWSDVRCWSMVWGDIVWKWNAIRSRPTLGSLAALYFFDNPSLLPGRAVTNLFPHTGPEMLRILAGQRGSRGQIDFKLGMVRHLNPALADVGRYPNARDKVAAMFKTAGHHPHMALSAATCARARAAFANSWYCWGAHGGHPVDLPQVLRYWDYSTSEYIRAAICEHVILGGAEVKKPRTAPIKFDLGWGTKPTVSGRRPRLAIITAVWKKHDLADLVLSHLQRVREELADEVRLDVIVVGSEGDKSKELAHRNCAEYLQAPNVPLGAKWNAALSAARGRSPDGVVVTGSDDFLSVDLIRAWARGVVAYEMQGVLDCLVVDVQSDRWIHWLGYPPGPRLGEPIGGGRCYSARLLEAVGWTLWQNELNQNLDASAMARVREKLPELTTRTIRCDHRRGVVGMKSGQAITRFSLYVADPSRYRDVDPETVTMLPAETVARIRALRQEVDEPEQGARPTRSAGSRSWRLGLDILTRGDLVGGLDAALASAAPVVDEITVLIDRRFGDRAEGIARHYGARIIRGTAPMYGTKERDGWDHIDFGSARNRLLDAGRSDWVLVLDADEVLVPNDLVNQIELAIQGGQNCVSATAEMQGDRIIERETMVKAFRRRDVRWRYPVHNQMVGLGQMRESAALVQTSYAGVLVGRAERAFPALRKLYREAKDDETKVHAAYYLAKTSTFAPDLPEVIRWCAVLADLCPDDPVRATFWPWWIEAALHIEGLDAAKSVARRARRHCSGFEGLEYMKLLFQAWKWAEASANPLYRYTPSPTRRFLGGLQTAAKALGWPLRFSVGG</sequence>
<evidence type="ECO:0000313" key="2">
    <source>
        <dbReference type="EMBL" id="QJA59161.1"/>
    </source>
</evidence>
<dbReference type="Gene3D" id="3.90.550.10">
    <property type="entry name" value="Spore Coat Polysaccharide Biosynthesis Protein SpsA, Chain A"/>
    <property type="match status" value="1"/>
</dbReference>